<evidence type="ECO:0000256" key="1">
    <source>
        <dbReference type="SAM" id="MobiDB-lite"/>
    </source>
</evidence>
<feature type="region of interest" description="Disordered" evidence="1">
    <location>
        <begin position="1"/>
        <end position="177"/>
    </location>
</feature>
<feature type="compositionally biased region" description="Low complexity" evidence="1">
    <location>
        <begin position="132"/>
        <end position="161"/>
    </location>
</feature>
<dbReference type="AlphaFoldDB" id="A0A8B7ZNU3"/>
<name>A0A8B7ZNU3_ACAPL</name>
<sequence>MPQGPTAPAWPEKSPDGAAKETPAYRAAGSLARGTRGERWPARPAFPRGVQKDPGTGGAMLRGRDRERGVGPLGERQVLPLPPSSNICHVHIGPAASAEQRDRPTPNLRQVPAAQGAPTSRNGVPGPERQQRPPAAGTARDPAARPPGRGRAAPAVTPSSSPGGGLLNSRAGRRPGL</sequence>
<accession>A0A8B7ZNU3</accession>
<dbReference type="RefSeq" id="XP_022107094.1">
    <property type="nucleotide sequence ID" value="XM_022251402.1"/>
</dbReference>
<protein>
    <submittedName>
        <fullName evidence="3">Collagen alpha-1(I) chain-like</fullName>
    </submittedName>
</protein>
<dbReference type="Proteomes" id="UP000694845">
    <property type="component" value="Unplaced"/>
</dbReference>
<gene>
    <name evidence="3" type="primary">LOC110988142</name>
</gene>
<evidence type="ECO:0000313" key="2">
    <source>
        <dbReference type="Proteomes" id="UP000694845"/>
    </source>
</evidence>
<organism evidence="2 3">
    <name type="scientific">Acanthaster planci</name>
    <name type="common">Crown-of-thorns starfish</name>
    <dbReference type="NCBI Taxonomy" id="133434"/>
    <lineage>
        <taxon>Eukaryota</taxon>
        <taxon>Metazoa</taxon>
        <taxon>Echinodermata</taxon>
        <taxon>Eleutherozoa</taxon>
        <taxon>Asterozoa</taxon>
        <taxon>Asteroidea</taxon>
        <taxon>Valvatacea</taxon>
        <taxon>Valvatida</taxon>
        <taxon>Acanthasteridae</taxon>
        <taxon>Acanthaster</taxon>
    </lineage>
</organism>
<reference evidence="3" key="1">
    <citation type="submission" date="2025-08" db="UniProtKB">
        <authorList>
            <consortium name="RefSeq"/>
        </authorList>
    </citation>
    <scope>IDENTIFICATION</scope>
</reference>
<keyword evidence="2" id="KW-1185">Reference proteome</keyword>
<proteinExistence type="predicted"/>
<dbReference type="KEGG" id="aplc:110988142"/>
<dbReference type="GeneID" id="110988142"/>
<evidence type="ECO:0000313" key="3">
    <source>
        <dbReference type="RefSeq" id="XP_022107094.1"/>
    </source>
</evidence>